<reference evidence="4" key="1">
    <citation type="submission" date="2022-11" db="UniProtKB">
        <authorList>
            <consortium name="WormBaseParasite"/>
        </authorList>
    </citation>
    <scope>IDENTIFICATION</scope>
</reference>
<sequence>MVSTKKSSKNASKVDSDVATTSNSQSAVSVNENGQIILRIHAKPGAKKSAITDVGEEEIGVSIAAPPRDGAANEELISSMMHFLGLRKAEIDFDKGAKSRSKVLLITTKRYSKEQIEEKLKVCAAEN</sequence>
<evidence type="ECO:0000256" key="2">
    <source>
        <dbReference type="SAM" id="MobiDB-lite"/>
    </source>
</evidence>
<dbReference type="Pfam" id="PF02594">
    <property type="entry name" value="DUF167"/>
    <property type="match status" value="1"/>
</dbReference>
<dbReference type="InterPro" id="IPR036591">
    <property type="entry name" value="YggU-like_sf"/>
</dbReference>
<evidence type="ECO:0000313" key="4">
    <source>
        <dbReference type="WBParaSite" id="PSU_v2.g7850.t1"/>
    </source>
</evidence>
<dbReference type="GO" id="GO:0005737">
    <property type="term" value="C:cytoplasm"/>
    <property type="evidence" value="ECO:0007669"/>
    <property type="project" value="TreeGrafter"/>
</dbReference>
<dbReference type="AlphaFoldDB" id="A0A914Z696"/>
<evidence type="ECO:0000313" key="3">
    <source>
        <dbReference type="Proteomes" id="UP000887577"/>
    </source>
</evidence>
<dbReference type="InterPro" id="IPR003746">
    <property type="entry name" value="DUF167"/>
</dbReference>
<dbReference type="WBParaSite" id="PSU_v2.g7850.t1">
    <property type="protein sequence ID" value="PSU_v2.g7850.t1"/>
    <property type="gene ID" value="PSU_v2.g7850"/>
</dbReference>
<dbReference type="Gene3D" id="3.30.1200.10">
    <property type="entry name" value="YggU-like"/>
    <property type="match status" value="1"/>
</dbReference>
<dbReference type="Proteomes" id="UP000887577">
    <property type="component" value="Unplaced"/>
</dbReference>
<comment type="similarity">
    <text evidence="1">Belongs to the UPF0235 family.</text>
</comment>
<dbReference type="NCBIfam" id="TIGR00251">
    <property type="entry name" value="DUF167 family protein"/>
    <property type="match status" value="1"/>
</dbReference>
<evidence type="ECO:0000256" key="1">
    <source>
        <dbReference type="ARBA" id="ARBA00010364"/>
    </source>
</evidence>
<dbReference type="SMART" id="SM01152">
    <property type="entry name" value="DUF167"/>
    <property type="match status" value="1"/>
</dbReference>
<dbReference type="HAMAP" id="MF_00634">
    <property type="entry name" value="UPF0235"/>
    <property type="match status" value="1"/>
</dbReference>
<dbReference type="PANTHER" id="PTHR13420">
    <property type="entry name" value="UPF0235 PROTEIN C15ORF40"/>
    <property type="match status" value="1"/>
</dbReference>
<feature type="region of interest" description="Disordered" evidence="2">
    <location>
        <begin position="1"/>
        <end position="28"/>
    </location>
</feature>
<organism evidence="3 4">
    <name type="scientific">Panagrolaimus superbus</name>
    <dbReference type="NCBI Taxonomy" id="310955"/>
    <lineage>
        <taxon>Eukaryota</taxon>
        <taxon>Metazoa</taxon>
        <taxon>Ecdysozoa</taxon>
        <taxon>Nematoda</taxon>
        <taxon>Chromadorea</taxon>
        <taxon>Rhabditida</taxon>
        <taxon>Tylenchina</taxon>
        <taxon>Panagrolaimomorpha</taxon>
        <taxon>Panagrolaimoidea</taxon>
        <taxon>Panagrolaimidae</taxon>
        <taxon>Panagrolaimus</taxon>
    </lineage>
</organism>
<dbReference type="SUPFAM" id="SSF69786">
    <property type="entry name" value="YggU-like"/>
    <property type="match status" value="1"/>
</dbReference>
<protein>
    <submittedName>
        <fullName evidence="4">Uncharacterized protein</fullName>
    </submittedName>
</protein>
<accession>A0A914Z696</accession>
<name>A0A914Z696_9BILA</name>
<keyword evidence="3" id="KW-1185">Reference proteome</keyword>
<dbReference type="PANTHER" id="PTHR13420:SF7">
    <property type="entry name" value="UPF0235 PROTEIN C15ORF40"/>
    <property type="match status" value="1"/>
</dbReference>
<proteinExistence type="inferred from homology"/>